<feature type="transmembrane region" description="Helical" evidence="2">
    <location>
        <begin position="55"/>
        <end position="75"/>
    </location>
</feature>
<feature type="transmembrane region" description="Helical" evidence="2">
    <location>
        <begin position="96"/>
        <end position="123"/>
    </location>
</feature>
<evidence type="ECO:0000313" key="4">
    <source>
        <dbReference type="Proteomes" id="UP000095283"/>
    </source>
</evidence>
<evidence type="ECO:0000259" key="3">
    <source>
        <dbReference type="PROSITE" id="PS50026"/>
    </source>
</evidence>
<keyword evidence="1" id="KW-1015">Disulfide bond</keyword>
<keyword evidence="2" id="KW-1133">Transmembrane helix</keyword>
<dbReference type="AlphaFoldDB" id="A0A1I7WEF8"/>
<accession>A0A1I7WEF8</accession>
<dbReference type="CDD" id="cd00054">
    <property type="entry name" value="EGF_CA"/>
    <property type="match status" value="1"/>
</dbReference>
<name>A0A1I7WEF8_HETBA</name>
<feature type="transmembrane region" description="Helical" evidence="2">
    <location>
        <begin position="135"/>
        <end position="155"/>
    </location>
</feature>
<dbReference type="SUPFAM" id="SSF57196">
    <property type="entry name" value="EGF/Laminin"/>
    <property type="match status" value="1"/>
</dbReference>
<keyword evidence="1" id="KW-0245">EGF-like domain</keyword>
<feature type="domain" description="EGF-like" evidence="3">
    <location>
        <begin position="17"/>
        <end position="54"/>
    </location>
</feature>
<evidence type="ECO:0000256" key="1">
    <source>
        <dbReference type="PROSITE-ProRule" id="PRU00076"/>
    </source>
</evidence>
<dbReference type="PROSITE" id="PS50026">
    <property type="entry name" value="EGF_3"/>
    <property type="match status" value="1"/>
</dbReference>
<dbReference type="InterPro" id="IPR000742">
    <property type="entry name" value="EGF"/>
</dbReference>
<evidence type="ECO:0000256" key="2">
    <source>
        <dbReference type="SAM" id="Phobius"/>
    </source>
</evidence>
<dbReference type="PROSITE" id="PS00022">
    <property type="entry name" value="EGF_1"/>
    <property type="match status" value="1"/>
</dbReference>
<keyword evidence="2" id="KW-0812">Transmembrane</keyword>
<reference evidence="5" key="1">
    <citation type="submission" date="2016-11" db="UniProtKB">
        <authorList>
            <consortium name="WormBaseParasite"/>
        </authorList>
    </citation>
    <scope>IDENTIFICATION</scope>
</reference>
<sequence length="157" mass="17810">MAIIHPVFIVCIMNYRDVYMCGHLSYCNEVGVCMNTSAGLRCFCPEGWSGPECAFSVAIGVLVMFLMVVTAYIIYKFDYVEKLKILKKCYKIIKMLKLVGVFPCLLLSVTFGLAIGVILFALFKRTTTLSPILKSLALLCYVVVFVLVYPQWYFYCI</sequence>
<evidence type="ECO:0000313" key="5">
    <source>
        <dbReference type="WBParaSite" id="Hba_03333"/>
    </source>
</evidence>
<dbReference type="Gene3D" id="2.10.25.10">
    <property type="entry name" value="Laminin"/>
    <property type="match status" value="1"/>
</dbReference>
<feature type="disulfide bond" evidence="1">
    <location>
        <begin position="44"/>
        <end position="53"/>
    </location>
</feature>
<keyword evidence="2" id="KW-0472">Membrane</keyword>
<dbReference type="Proteomes" id="UP000095283">
    <property type="component" value="Unplaced"/>
</dbReference>
<protein>
    <submittedName>
        <fullName evidence="5">EGF-like domain-containing protein</fullName>
    </submittedName>
</protein>
<proteinExistence type="predicted"/>
<keyword evidence="4" id="KW-1185">Reference proteome</keyword>
<dbReference type="WBParaSite" id="Hba_03333">
    <property type="protein sequence ID" value="Hba_03333"/>
    <property type="gene ID" value="Hba_03333"/>
</dbReference>
<comment type="caution">
    <text evidence="1">Lacks conserved residue(s) required for the propagation of feature annotation.</text>
</comment>
<dbReference type="PROSITE" id="PS01186">
    <property type="entry name" value="EGF_2"/>
    <property type="match status" value="1"/>
</dbReference>
<organism evidence="4 5">
    <name type="scientific">Heterorhabditis bacteriophora</name>
    <name type="common">Entomopathogenic nematode worm</name>
    <dbReference type="NCBI Taxonomy" id="37862"/>
    <lineage>
        <taxon>Eukaryota</taxon>
        <taxon>Metazoa</taxon>
        <taxon>Ecdysozoa</taxon>
        <taxon>Nematoda</taxon>
        <taxon>Chromadorea</taxon>
        <taxon>Rhabditida</taxon>
        <taxon>Rhabditina</taxon>
        <taxon>Rhabditomorpha</taxon>
        <taxon>Strongyloidea</taxon>
        <taxon>Heterorhabditidae</taxon>
        <taxon>Heterorhabditis</taxon>
    </lineage>
</organism>